<dbReference type="NCBIfam" id="TIGR00975">
    <property type="entry name" value="3a0107s03"/>
    <property type="match status" value="1"/>
</dbReference>
<evidence type="ECO:0000256" key="4">
    <source>
        <dbReference type="ARBA" id="ARBA00021889"/>
    </source>
</evidence>
<evidence type="ECO:0000256" key="2">
    <source>
        <dbReference type="ARBA" id="ARBA00008725"/>
    </source>
</evidence>
<name>A0A964E3M5_9PROT</name>
<proteinExistence type="inferred from homology"/>
<protein>
    <recommendedName>
        <fullName evidence="4 7">Phosphate-binding protein PstS</fullName>
    </recommendedName>
</protein>
<evidence type="ECO:0000256" key="3">
    <source>
        <dbReference type="ARBA" id="ARBA00011529"/>
    </source>
</evidence>
<comment type="subunit">
    <text evidence="3 7">The complex is composed of two ATP-binding proteins (PstB), two transmembrane proteins (PstC and PstA) and a solute-binding protein (PstS).</text>
</comment>
<dbReference type="Gene3D" id="3.40.190.10">
    <property type="entry name" value="Periplasmic binding protein-like II"/>
    <property type="match status" value="2"/>
</dbReference>
<dbReference type="InterPro" id="IPR050962">
    <property type="entry name" value="Phosphate-bind_PstS"/>
</dbReference>
<reference evidence="9 10" key="1">
    <citation type="journal article" date="2021" name="Microorganisms">
        <title>Acidisoma silvae sp. nov. and Acidisomacellulosilytica sp. nov., Two Acidophilic Bacteria Isolated from Decaying Wood, Hydrolyzing Cellulose and Producing Poly-3-hydroxybutyrate.</title>
        <authorList>
            <person name="Mieszkin S."/>
            <person name="Pouder E."/>
            <person name="Uroz S."/>
            <person name="Simon-Colin C."/>
            <person name="Alain K."/>
        </authorList>
    </citation>
    <scope>NUCLEOTIDE SEQUENCE [LARGE SCALE GENOMIC DNA]</scope>
    <source>
        <strain evidence="9 10">HW T5.17</strain>
    </source>
</reference>
<evidence type="ECO:0000256" key="6">
    <source>
        <dbReference type="ARBA" id="ARBA00022592"/>
    </source>
</evidence>
<dbReference type="InterPro" id="IPR005673">
    <property type="entry name" value="ABC_phos-bd_PstS"/>
</dbReference>
<keyword evidence="10" id="KW-1185">Reference proteome</keyword>
<keyword evidence="5 7" id="KW-0813">Transport</keyword>
<evidence type="ECO:0000313" key="9">
    <source>
        <dbReference type="EMBL" id="MCB8880397.1"/>
    </source>
</evidence>
<evidence type="ECO:0000256" key="1">
    <source>
        <dbReference type="ARBA" id="ARBA00002841"/>
    </source>
</evidence>
<dbReference type="RefSeq" id="WP_227307044.1">
    <property type="nucleotide sequence ID" value="NZ_JAESVA010000003.1"/>
</dbReference>
<evidence type="ECO:0000256" key="7">
    <source>
        <dbReference type="PIRNR" id="PIRNR002756"/>
    </source>
</evidence>
<gene>
    <name evidence="9" type="primary">pstS</name>
    <name evidence="9" type="ORF">ACELLULO517_09150</name>
</gene>
<sequence>MSDGTFAPRLTRAQFLKSVSLAAVGLALPGVVGAAQAAGLTILETGSSLLYPLFNLWVQGYSKIDPSLRITTQSTGSGTGIAQAIAGIAQIGASDAYMAGPQVKKNPTMLNIPLAISAQNIVYNLPGLNGSALQMSGPVLAGIYSGKITNWNDKAIAALNPGVALPNHTILPIHRTDGSGDTFIFTQYLSKSTPEWASSVAYGTTVSWPAVQGGIGAIGNPGMVQTTAQNPYSIAYVGVSFLAQVQAAGLGVSPLQNKAGKFVLPNPQTIVAAASGLIDSTPADQRISLIFADGEMAYPIINYEYAIVNAKQPNAALAKAIKGLLTWAIDPMGGSTGDYLSKVHFVALPDKIRMQSHARIATIAS</sequence>
<comment type="similarity">
    <text evidence="2 7">Belongs to the PstS family.</text>
</comment>
<dbReference type="PROSITE" id="PS51318">
    <property type="entry name" value="TAT"/>
    <property type="match status" value="1"/>
</dbReference>
<dbReference type="Pfam" id="PF12849">
    <property type="entry name" value="PBP_like_2"/>
    <property type="match status" value="1"/>
</dbReference>
<dbReference type="SUPFAM" id="SSF53850">
    <property type="entry name" value="Periplasmic binding protein-like II"/>
    <property type="match status" value="1"/>
</dbReference>
<feature type="domain" description="PBP" evidence="8">
    <location>
        <begin position="35"/>
        <end position="329"/>
    </location>
</feature>
<dbReference type="GO" id="GO:0042301">
    <property type="term" value="F:phosphate ion binding"/>
    <property type="evidence" value="ECO:0007669"/>
    <property type="project" value="InterPro"/>
</dbReference>
<evidence type="ECO:0000259" key="8">
    <source>
        <dbReference type="Pfam" id="PF12849"/>
    </source>
</evidence>
<dbReference type="GO" id="GO:0035435">
    <property type="term" value="P:phosphate ion transmembrane transport"/>
    <property type="evidence" value="ECO:0007669"/>
    <property type="project" value="InterPro"/>
</dbReference>
<dbReference type="InterPro" id="IPR006311">
    <property type="entry name" value="TAT_signal"/>
</dbReference>
<comment type="function">
    <text evidence="1 7">Part of the ABC transporter complex PstSACB involved in phosphate import.</text>
</comment>
<dbReference type="GO" id="GO:0043190">
    <property type="term" value="C:ATP-binding cassette (ABC) transporter complex"/>
    <property type="evidence" value="ECO:0007669"/>
    <property type="project" value="InterPro"/>
</dbReference>
<keyword evidence="6 7" id="KW-0592">Phosphate transport</keyword>
<evidence type="ECO:0000256" key="5">
    <source>
        <dbReference type="ARBA" id="ARBA00022448"/>
    </source>
</evidence>
<organism evidence="9 10">
    <name type="scientific">Acidisoma cellulosilyticum</name>
    <dbReference type="NCBI Taxonomy" id="2802395"/>
    <lineage>
        <taxon>Bacteria</taxon>
        <taxon>Pseudomonadati</taxon>
        <taxon>Pseudomonadota</taxon>
        <taxon>Alphaproteobacteria</taxon>
        <taxon>Acetobacterales</taxon>
        <taxon>Acidocellaceae</taxon>
        <taxon>Acidisoma</taxon>
    </lineage>
</organism>
<dbReference type="PANTHER" id="PTHR42996">
    <property type="entry name" value="PHOSPHATE-BINDING PROTEIN PSTS"/>
    <property type="match status" value="1"/>
</dbReference>
<dbReference type="Proteomes" id="UP000721844">
    <property type="component" value="Unassembled WGS sequence"/>
</dbReference>
<dbReference type="PIRSF" id="PIRSF002756">
    <property type="entry name" value="PstS"/>
    <property type="match status" value="1"/>
</dbReference>
<evidence type="ECO:0000313" key="10">
    <source>
        <dbReference type="Proteomes" id="UP000721844"/>
    </source>
</evidence>
<dbReference type="CDD" id="cd13565">
    <property type="entry name" value="PBP2_PstS"/>
    <property type="match status" value="1"/>
</dbReference>
<dbReference type="EMBL" id="JAESVA010000003">
    <property type="protein sequence ID" value="MCB8880397.1"/>
    <property type="molecule type" value="Genomic_DNA"/>
</dbReference>
<accession>A0A964E3M5</accession>
<dbReference type="InterPro" id="IPR024370">
    <property type="entry name" value="PBP_domain"/>
</dbReference>
<comment type="caution">
    <text evidence="9">The sequence shown here is derived from an EMBL/GenBank/DDBJ whole genome shotgun (WGS) entry which is preliminary data.</text>
</comment>
<dbReference type="PANTHER" id="PTHR42996:SF1">
    <property type="entry name" value="PHOSPHATE-BINDING PROTEIN PSTS"/>
    <property type="match status" value="1"/>
</dbReference>
<dbReference type="AlphaFoldDB" id="A0A964E3M5"/>